<dbReference type="Pfam" id="PF14657">
    <property type="entry name" value="Arm-DNA-bind_4"/>
    <property type="match status" value="1"/>
</dbReference>
<dbReference type="EMBL" id="JAUJGC010000022">
    <property type="protein sequence ID" value="MDN5269477.1"/>
    <property type="molecule type" value="Genomic_DNA"/>
</dbReference>
<evidence type="ECO:0000256" key="3">
    <source>
        <dbReference type="ARBA" id="ARBA00023125"/>
    </source>
</evidence>
<keyword evidence="2" id="KW-0229">DNA integration</keyword>
<dbReference type="CDD" id="cd01189">
    <property type="entry name" value="INT_ICEBs1_C_like"/>
    <property type="match status" value="1"/>
</dbReference>
<feature type="coiled-coil region" evidence="6">
    <location>
        <begin position="323"/>
        <end position="350"/>
    </location>
</feature>
<protein>
    <submittedName>
        <fullName evidence="9">Tyrosine-type recombinase/integrase</fullName>
    </submittedName>
</protein>
<dbReference type="GO" id="GO:0003677">
    <property type="term" value="F:DNA binding"/>
    <property type="evidence" value="ECO:0007669"/>
    <property type="project" value="UniProtKB-UniRule"/>
</dbReference>
<name>A0AAW7QFE6_STRVE</name>
<dbReference type="InterPro" id="IPR002104">
    <property type="entry name" value="Integrase_catalytic"/>
</dbReference>
<dbReference type="InterPro" id="IPR010998">
    <property type="entry name" value="Integrase_recombinase_N"/>
</dbReference>
<keyword evidence="3 5" id="KW-0238">DNA-binding</keyword>
<evidence type="ECO:0000259" key="8">
    <source>
        <dbReference type="PROSITE" id="PS51900"/>
    </source>
</evidence>
<dbReference type="GO" id="GO:0015074">
    <property type="term" value="P:DNA integration"/>
    <property type="evidence" value="ECO:0007669"/>
    <property type="project" value="UniProtKB-KW"/>
</dbReference>
<dbReference type="InterPro" id="IPR004107">
    <property type="entry name" value="Integrase_SAM-like_N"/>
</dbReference>
<dbReference type="SUPFAM" id="SSF56349">
    <property type="entry name" value="DNA breaking-rejoining enzymes"/>
    <property type="match status" value="1"/>
</dbReference>
<dbReference type="PANTHER" id="PTHR30349:SF64">
    <property type="entry name" value="PROPHAGE INTEGRASE INTD-RELATED"/>
    <property type="match status" value="1"/>
</dbReference>
<dbReference type="PROSITE" id="PS51898">
    <property type="entry name" value="TYR_RECOMBINASE"/>
    <property type="match status" value="1"/>
</dbReference>
<dbReference type="PROSITE" id="PS51900">
    <property type="entry name" value="CB"/>
    <property type="match status" value="1"/>
</dbReference>
<keyword evidence="4" id="KW-0233">DNA recombination</keyword>
<accession>A0AAW7QFE6</accession>
<feature type="domain" description="Core-binding (CB)" evidence="8">
    <location>
        <begin position="59"/>
        <end position="140"/>
    </location>
</feature>
<evidence type="ECO:0000256" key="1">
    <source>
        <dbReference type="ARBA" id="ARBA00008857"/>
    </source>
</evidence>
<dbReference type="Gene3D" id="1.10.443.10">
    <property type="entry name" value="Intergrase catalytic core"/>
    <property type="match status" value="1"/>
</dbReference>
<dbReference type="PANTHER" id="PTHR30349">
    <property type="entry name" value="PHAGE INTEGRASE-RELATED"/>
    <property type="match status" value="1"/>
</dbReference>
<evidence type="ECO:0000256" key="5">
    <source>
        <dbReference type="PROSITE-ProRule" id="PRU01248"/>
    </source>
</evidence>
<evidence type="ECO:0000313" key="9">
    <source>
        <dbReference type="EMBL" id="MDN5269477.1"/>
    </source>
</evidence>
<dbReference type="InterPro" id="IPR011010">
    <property type="entry name" value="DNA_brk_join_enz"/>
</dbReference>
<keyword evidence="6" id="KW-0175">Coiled coil</keyword>
<dbReference type="GO" id="GO:0006310">
    <property type="term" value="P:DNA recombination"/>
    <property type="evidence" value="ECO:0007669"/>
    <property type="project" value="UniProtKB-KW"/>
</dbReference>
<reference evidence="9" key="1">
    <citation type="submission" date="2023-07" db="EMBL/GenBank/DDBJ databases">
        <title>SVep1, a Temperate Phage of Human Oral Commensal Streptococcus vestibularis.</title>
        <authorList>
            <person name="Wu M."/>
            <person name="Zhu Y."/>
            <person name="Li Y."/>
        </authorList>
    </citation>
    <scope>NUCLEOTIDE SEQUENCE</scope>
    <source>
        <strain evidence="9">SVE8</strain>
    </source>
</reference>
<dbReference type="InterPro" id="IPR044068">
    <property type="entry name" value="CB"/>
</dbReference>
<evidence type="ECO:0000256" key="6">
    <source>
        <dbReference type="SAM" id="Coils"/>
    </source>
</evidence>
<evidence type="ECO:0000259" key="7">
    <source>
        <dbReference type="PROSITE" id="PS51898"/>
    </source>
</evidence>
<sequence>MAFFRKLDSGWEYRITYRDSHGKKREKSKRGFKTKTLAKVAAQQVELELSTVSDALLDITVLDYNKRWADIYKRPHVTPKTWKTYEKNFRHIERLFGERKLKSITHTFYQQILNEFAENVAQSTLEKFHYQIKGACKMAIRDGIIRDNFAEGAIVKAQKSGKQESEKFMEEDEYLHYLQIAKQKIKHPSYFTTFLIGVTGLRFAEAQGLTWNDVDFKNGYIDVNKSFDYSISQDFGATKNEQSIRVVPIDQNSLEVLKLYRDNHYRDNDLGRICYGASNNATNKVIKRVTGKSYTNHSLRHTYASYLIYKGVDLISVSKLLGHENLNITLKTYAHQIESLKEKNDHKVKEIFQNLEI</sequence>
<organism evidence="9 10">
    <name type="scientific">Streptococcus vestibularis</name>
    <dbReference type="NCBI Taxonomy" id="1343"/>
    <lineage>
        <taxon>Bacteria</taxon>
        <taxon>Bacillati</taxon>
        <taxon>Bacillota</taxon>
        <taxon>Bacilli</taxon>
        <taxon>Lactobacillales</taxon>
        <taxon>Streptococcaceae</taxon>
        <taxon>Streptococcus</taxon>
    </lineage>
</organism>
<dbReference type="Pfam" id="PF14659">
    <property type="entry name" value="Phage_int_SAM_3"/>
    <property type="match status" value="1"/>
</dbReference>
<evidence type="ECO:0000256" key="2">
    <source>
        <dbReference type="ARBA" id="ARBA00022908"/>
    </source>
</evidence>
<comment type="similarity">
    <text evidence="1">Belongs to the 'phage' integrase family.</text>
</comment>
<dbReference type="Gene3D" id="1.10.150.130">
    <property type="match status" value="1"/>
</dbReference>
<dbReference type="Proteomes" id="UP001172310">
    <property type="component" value="Unassembled WGS sequence"/>
</dbReference>
<dbReference type="RefSeq" id="WP_301382194.1">
    <property type="nucleotide sequence ID" value="NZ_JASHBB010000001.1"/>
</dbReference>
<comment type="caution">
    <text evidence="9">The sequence shown here is derived from an EMBL/GenBank/DDBJ whole genome shotgun (WGS) entry which is preliminary data.</text>
</comment>
<gene>
    <name evidence="9" type="ORF">QY913_04905</name>
</gene>
<evidence type="ECO:0000256" key="4">
    <source>
        <dbReference type="ARBA" id="ARBA00023172"/>
    </source>
</evidence>
<dbReference type="Pfam" id="PF00589">
    <property type="entry name" value="Phage_integrase"/>
    <property type="match status" value="1"/>
</dbReference>
<evidence type="ECO:0000313" key="10">
    <source>
        <dbReference type="Proteomes" id="UP001172310"/>
    </source>
</evidence>
<dbReference type="InterPro" id="IPR028259">
    <property type="entry name" value="AP2-like_int_N"/>
</dbReference>
<dbReference type="InterPro" id="IPR050090">
    <property type="entry name" value="Tyrosine_recombinase_XerCD"/>
</dbReference>
<dbReference type="AlphaFoldDB" id="A0AAW7QFE6"/>
<feature type="domain" description="Tyr recombinase" evidence="7">
    <location>
        <begin position="164"/>
        <end position="346"/>
    </location>
</feature>
<dbReference type="InterPro" id="IPR013762">
    <property type="entry name" value="Integrase-like_cat_sf"/>
</dbReference>
<proteinExistence type="inferred from homology"/>